<keyword evidence="3" id="KW-1185">Reference proteome</keyword>
<dbReference type="AlphaFoldDB" id="A0A165I6B2"/>
<dbReference type="OrthoDB" id="4508307at2759"/>
<feature type="region of interest" description="Disordered" evidence="1">
    <location>
        <begin position="103"/>
        <end position="134"/>
    </location>
</feature>
<proteinExistence type="predicted"/>
<sequence length="451" mass="47639">MCRYAQLLHTCGHVSNPYLHSFCQHLRDELERINDPRERELWELPFETGSGTDTISGTDRGRGPVFGSLDIDIVSDLDAGIGMARGPDGAVSDFLKDVSFRQGQGQGQAGQMGQTGQAVQGQTGHMGQKGQDGQAGQQADYITVCIKGKSKLGAFSVPRRDCALYHRRRLMDGGLAPASASALGSPSVARQPVEQYVDPAALVLSGAETGHMSVGSRRLVNGYVGQAEQRESGSGTRTGIVTPSEGGNGNGNGNESADNNNEGQETQQVQAQQAQQTQALQSNSTQIETQKKQPYLQDDEIQDLINLIDSSGQDRVLSHDQTTPAAEKFCWSSTVPWSASFYSSSLPLPTPSAVVTMPTPAVSSPVSALLSSSSTSGSLASTPATVLATTPTEATATGLNVKSAAGAAATENNSSSKCLPTPSQIALIRCDRTCSECEQLSQWKRKGMRST</sequence>
<feature type="region of interest" description="Disordered" evidence="1">
    <location>
        <begin position="226"/>
        <end position="292"/>
    </location>
</feature>
<name>A0A165I6B2_XYLHT</name>
<evidence type="ECO:0000313" key="2">
    <source>
        <dbReference type="EMBL" id="KZF24449.1"/>
    </source>
</evidence>
<dbReference type="InParanoid" id="A0A165I6B2"/>
<dbReference type="Proteomes" id="UP000076632">
    <property type="component" value="Unassembled WGS sequence"/>
</dbReference>
<reference evidence="2 3" key="1">
    <citation type="journal article" date="2016" name="Fungal Biol.">
        <title>The genome of Xylona heveae provides a window into fungal endophytism.</title>
        <authorList>
            <person name="Gazis R."/>
            <person name="Kuo A."/>
            <person name="Riley R."/>
            <person name="LaButti K."/>
            <person name="Lipzen A."/>
            <person name="Lin J."/>
            <person name="Amirebrahimi M."/>
            <person name="Hesse C.N."/>
            <person name="Spatafora J.W."/>
            <person name="Henrissat B."/>
            <person name="Hainaut M."/>
            <person name="Grigoriev I.V."/>
            <person name="Hibbett D.S."/>
        </authorList>
    </citation>
    <scope>NUCLEOTIDE SEQUENCE [LARGE SCALE GENOMIC DNA]</scope>
    <source>
        <strain evidence="2 3">TC161</strain>
    </source>
</reference>
<dbReference type="RefSeq" id="XP_018190004.1">
    <property type="nucleotide sequence ID" value="XM_018337022.1"/>
</dbReference>
<accession>A0A165I6B2</accession>
<feature type="compositionally biased region" description="Low complexity" evidence="1">
    <location>
        <begin position="253"/>
        <end position="286"/>
    </location>
</feature>
<protein>
    <submittedName>
        <fullName evidence="2">Uncharacterized protein</fullName>
    </submittedName>
</protein>
<feature type="compositionally biased region" description="Polar residues" evidence="1">
    <location>
        <begin position="232"/>
        <end position="241"/>
    </location>
</feature>
<gene>
    <name evidence="2" type="ORF">L228DRAFT_96827</name>
</gene>
<organism evidence="2 3">
    <name type="scientific">Xylona heveae (strain CBS 132557 / TC161)</name>
    <dbReference type="NCBI Taxonomy" id="1328760"/>
    <lineage>
        <taxon>Eukaryota</taxon>
        <taxon>Fungi</taxon>
        <taxon>Dikarya</taxon>
        <taxon>Ascomycota</taxon>
        <taxon>Pezizomycotina</taxon>
        <taxon>Xylonomycetes</taxon>
        <taxon>Xylonales</taxon>
        <taxon>Xylonaceae</taxon>
        <taxon>Xylona</taxon>
    </lineage>
</organism>
<dbReference type="GeneID" id="28902159"/>
<evidence type="ECO:0000256" key="1">
    <source>
        <dbReference type="SAM" id="MobiDB-lite"/>
    </source>
</evidence>
<feature type="compositionally biased region" description="Low complexity" evidence="1">
    <location>
        <begin position="111"/>
        <end position="134"/>
    </location>
</feature>
<evidence type="ECO:0000313" key="3">
    <source>
        <dbReference type="Proteomes" id="UP000076632"/>
    </source>
</evidence>
<dbReference type="EMBL" id="KV407456">
    <property type="protein sequence ID" value="KZF24449.1"/>
    <property type="molecule type" value="Genomic_DNA"/>
</dbReference>